<evidence type="ECO:0000256" key="5">
    <source>
        <dbReference type="ARBA" id="ARBA00022825"/>
    </source>
</evidence>
<gene>
    <name evidence="13" type="primary">LOC117238058</name>
</gene>
<keyword evidence="4" id="KW-0378">Hydrolase</keyword>
<feature type="signal peptide" evidence="9">
    <location>
        <begin position="1"/>
        <end position="33"/>
    </location>
</feature>
<evidence type="ECO:0000256" key="1">
    <source>
        <dbReference type="ARBA" id="ARBA00004613"/>
    </source>
</evidence>
<dbReference type="InterPro" id="IPR043504">
    <property type="entry name" value="Peptidase_S1_PA_chymotrypsin"/>
</dbReference>
<dbReference type="Pfam" id="PF00431">
    <property type="entry name" value="CUB"/>
    <property type="match status" value="1"/>
</dbReference>
<comment type="subcellular location">
    <subcellularLocation>
        <location evidence="1">Secreted</location>
    </subcellularLocation>
</comment>
<dbReference type="FunFam" id="2.40.10.10:FF:000015">
    <property type="entry name" value="Atrial natriuretic peptide-converting enzyme"/>
    <property type="match status" value="1"/>
</dbReference>
<reference evidence="13" key="1">
    <citation type="submission" date="2025-08" db="UniProtKB">
        <authorList>
            <consortium name="RefSeq"/>
        </authorList>
    </citation>
    <scope>IDENTIFICATION</scope>
    <source>
        <tissue evidence="13">Muscle</tissue>
    </source>
</reference>
<dbReference type="PROSITE" id="PS00134">
    <property type="entry name" value="TRYPSIN_HIS"/>
    <property type="match status" value="1"/>
</dbReference>
<evidence type="ECO:0000259" key="10">
    <source>
        <dbReference type="PROSITE" id="PS01180"/>
    </source>
</evidence>
<dbReference type="SMART" id="SM00042">
    <property type="entry name" value="CUB"/>
    <property type="match status" value="1"/>
</dbReference>
<dbReference type="PRINTS" id="PR00722">
    <property type="entry name" value="CHYMOTRYPSIN"/>
</dbReference>
<evidence type="ECO:0000256" key="2">
    <source>
        <dbReference type="ARBA" id="ARBA00022525"/>
    </source>
</evidence>
<accession>A0A6J3L320</accession>
<protein>
    <submittedName>
        <fullName evidence="13">Venom serine protease 34-like</fullName>
    </submittedName>
</protein>
<dbReference type="AlphaFoldDB" id="A0A6J3L320"/>
<dbReference type="GeneID" id="117238058"/>
<dbReference type="Gene3D" id="2.60.120.290">
    <property type="entry name" value="Spermadhesin, CUB domain"/>
    <property type="match status" value="1"/>
</dbReference>
<dbReference type="InterPro" id="IPR009003">
    <property type="entry name" value="Peptidase_S1_PA"/>
</dbReference>
<dbReference type="PROSITE" id="PS50240">
    <property type="entry name" value="TRYPSIN_DOM"/>
    <property type="match status" value="1"/>
</dbReference>
<evidence type="ECO:0000256" key="8">
    <source>
        <dbReference type="PROSITE-ProRule" id="PRU00059"/>
    </source>
</evidence>
<dbReference type="SUPFAM" id="SSF50494">
    <property type="entry name" value="Trypsin-like serine proteases"/>
    <property type="match status" value="1"/>
</dbReference>
<dbReference type="InterPro" id="IPR000859">
    <property type="entry name" value="CUB_dom"/>
</dbReference>
<dbReference type="InterPro" id="IPR001314">
    <property type="entry name" value="Peptidase_S1A"/>
</dbReference>
<keyword evidence="6" id="KW-1015">Disulfide bond</keyword>
<evidence type="ECO:0000256" key="9">
    <source>
        <dbReference type="SAM" id="SignalP"/>
    </source>
</evidence>
<dbReference type="InterPro" id="IPR001254">
    <property type="entry name" value="Trypsin_dom"/>
</dbReference>
<dbReference type="CDD" id="cd00190">
    <property type="entry name" value="Tryp_SPc"/>
    <property type="match status" value="1"/>
</dbReference>
<dbReference type="GO" id="GO:0004252">
    <property type="term" value="F:serine-type endopeptidase activity"/>
    <property type="evidence" value="ECO:0007669"/>
    <property type="project" value="InterPro"/>
</dbReference>
<dbReference type="Pfam" id="PF00089">
    <property type="entry name" value="Trypsin"/>
    <property type="match status" value="1"/>
</dbReference>
<keyword evidence="3" id="KW-0645">Protease</keyword>
<keyword evidence="5" id="KW-0720">Serine protease</keyword>
<dbReference type="RefSeq" id="XP_033358509.1">
    <property type="nucleotide sequence ID" value="XM_033502618.1"/>
</dbReference>
<proteinExistence type="inferred from homology"/>
<dbReference type="Proteomes" id="UP000504631">
    <property type="component" value="Unplaced"/>
</dbReference>
<evidence type="ECO:0000313" key="13">
    <source>
        <dbReference type="RefSeq" id="XP_033358509.1"/>
    </source>
</evidence>
<dbReference type="CDD" id="cd00041">
    <property type="entry name" value="CUB"/>
    <property type="match status" value="1"/>
</dbReference>
<feature type="chain" id="PRO_5027067938" evidence="9">
    <location>
        <begin position="34"/>
        <end position="404"/>
    </location>
</feature>
<keyword evidence="2" id="KW-0964">Secreted</keyword>
<dbReference type="SMART" id="SM00020">
    <property type="entry name" value="Tryp_SPc"/>
    <property type="match status" value="1"/>
</dbReference>
<dbReference type="GO" id="GO:0005576">
    <property type="term" value="C:extracellular region"/>
    <property type="evidence" value="ECO:0007669"/>
    <property type="project" value="UniProtKB-SubCell"/>
</dbReference>
<name>A0A6J3L320_9HYME</name>
<dbReference type="PANTHER" id="PTHR24256">
    <property type="entry name" value="TRYPTASE-RELATED"/>
    <property type="match status" value="1"/>
</dbReference>
<dbReference type="Gene3D" id="2.40.10.10">
    <property type="entry name" value="Trypsin-like serine proteases"/>
    <property type="match status" value="1"/>
</dbReference>
<comment type="similarity">
    <text evidence="7">Belongs to the peptidase S1 family. CLIP subfamily.</text>
</comment>
<keyword evidence="12" id="KW-1185">Reference proteome</keyword>
<dbReference type="InterPro" id="IPR018114">
    <property type="entry name" value="TRYPSIN_HIS"/>
</dbReference>
<feature type="domain" description="CUB" evidence="10">
    <location>
        <begin position="38"/>
        <end position="146"/>
    </location>
</feature>
<evidence type="ECO:0000313" key="12">
    <source>
        <dbReference type="Proteomes" id="UP000504631"/>
    </source>
</evidence>
<evidence type="ECO:0000256" key="6">
    <source>
        <dbReference type="ARBA" id="ARBA00023157"/>
    </source>
</evidence>
<dbReference type="InterPro" id="IPR051487">
    <property type="entry name" value="Ser/Thr_Proteases_Immune/Dev"/>
</dbReference>
<sequence length="404" mass="45048">MLSIRTAAFHGFMIQAAVLLFCWSIFSIELSNAANSNCTYYHELTPGSIYFIQNREYPNFYSRSQSCSWTIVSEYKVDLTCSTFELPWSSNCFQDKVAVQVNSSTTHRYCGNGKFNIQSESNTMVVTLQSPVWSRGGRFACEVRSVKRPQDFEDCECGWRNPSRIVGGNDTGVNEFPMMVGIVDFKRRVVFCGGTIISKRYVLTAGHCVFERDYQDLGALVGDHDLRTGSDTNATVLHRIIKIVIHPNYAQRDDQNDVAVVKTENEIKFTNEVGPACLPFQHSSDTFGGNYVELLGWGTTDYGGPTSDILQKVTLSVLTYLQCSRNYNVTTDQICTYAENKDSCQMDSGGPVLWQNPTTRRLVLIGIIAKGRSCAVVGGVNTRVGAYIDWIISATSDASYCIIE</sequence>
<organism evidence="12 13">
    <name type="scientific">Bombus vosnesenskii</name>
    <dbReference type="NCBI Taxonomy" id="207650"/>
    <lineage>
        <taxon>Eukaryota</taxon>
        <taxon>Metazoa</taxon>
        <taxon>Ecdysozoa</taxon>
        <taxon>Arthropoda</taxon>
        <taxon>Hexapoda</taxon>
        <taxon>Insecta</taxon>
        <taxon>Pterygota</taxon>
        <taxon>Neoptera</taxon>
        <taxon>Endopterygota</taxon>
        <taxon>Hymenoptera</taxon>
        <taxon>Apocrita</taxon>
        <taxon>Aculeata</taxon>
        <taxon>Apoidea</taxon>
        <taxon>Anthophila</taxon>
        <taxon>Apidae</taxon>
        <taxon>Bombus</taxon>
        <taxon>Pyrobombus</taxon>
    </lineage>
</organism>
<dbReference type="PROSITE" id="PS01180">
    <property type="entry name" value="CUB"/>
    <property type="match status" value="1"/>
</dbReference>
<keyword evidence="9" id="KW-0732">Signal</keyword>
<dbReference type="KEGG" id="bvk:117238058"/>
<feature type="domain" description="Peptidase S1" evidence="11">
    <location>
        <begin position="165"/>
        <end position="396"/>
    </location>
</feature>
<dbReference type="GO" id="GO:0006508">
    <property type="term" value="P:proteolysis"/>
    <property type="evidence" value="ECO:0007669"/>
    <property type="project" value="UniProtKB-KW"/>
</dbReference>
<evidence type="ECO:0000256" key="7">
    <source>
        <dbReference type="ARBA" id="ARBA00024195"/>
    </source>
</evidence>
<evidence type="ECO:0000259" key="11">
    <source>
        <dbReference type="PROSITE" id="PS50240"/>
    </source>
</evidence>
<evidence type="ECO:0000256" key="4">
    <source>
        <dbReference type="ARBA" id="ARBA00022801"/>
    </source>
</evidence>
<dbReference type="SUPFAM" id="SSF49854">
    <property type="entry name" value="Spermadhesin, CUB domain"/>
    <property type="match status" value="1"/>
</dbReference>
<comment type="caution">
    <text evidence="8">Lacks conserved residue(s) required for the propagation of feature annotation.</text>
</comment>
<evidence type="ECO:0000256" key="3">
    <source>
        <dbReference type="ARBA" id="ARBA00022670"/>
    </source>
</evidence>
<dbReference type="InterPro" id="IPR035914">
    <property type="entry name" value="Sperma_CUB_dom_sf"/>
</dbReference>